<evidence type="ECO:0000313" key="2">
    <source>
        <dbReference type="EMBL" id="CAB0031913.1"/>
    </source>
</evidence>
<dbReference type="Proteomes" id="UP000479190">
    <property type="component" value="Unassembled WGS sequence"/>
</dbReference>
<evidence type="ECO:0000256" key="1">
    <source>
        <dbReference type="SAM" id="MobiDB-lite"/>
    </source>
</evidence>
<keyword evidence="3" id="KW-1185">Reference proteome</keyword>
<reference evidence="2 3" key="1">
    <citation type="submission" date="2020-02" db="EMBL/GenBank/DDBJ databases">
        <authorList>
            <person name="Ferguson B K."/>
        </authorList>
    </citation>
    <scope>NUCLEOTIDE SEQUENCE [LARGE SCALE GENOMIC DNA]</scope>
</reference>
<proteinExistence type="predicted"/>
<feature type="region of interest" description="Disordered" evidence="1">
    <location>
        <begin position="149"/>
        <end position="330"/>
    </location>
</feature>
<sequence length="376" mass="40424">MKDEGYTGVVAAEVLHIVKCTRVEVHIRKTNECYEQLPVSYNNETLFLSPRTRILVGNGKQITCEGRMPSMFKIGEQWYRSLPDIIDAPQPEILAPREMPKWKYVSPESLAIGGIYSERDTRKLRDLIVFPLEKGAVLNKILRGATGQQEGTIIPSQSRSTTSSSKEESSSSKAITADLGEEGPSSESIAPRVETEDPASSSIEERVETEESSSRTTTSRAGTGGSSSRVTTPNAGEASPTSRAMTSRAGARGSSVKPTTTGAIGGGSSSTRAPKAPRNVRASCLTASSKARAWDGSEGDEHPGCPHHRHDGSRCQAALGQGPLAPPPAGYSSSHNIIKANFTSSTRSQLSRAIKSNCVARYRSAWTRARYIDIDI</sequence>
<feature type="compositionally biased region" description="Low complexity" evidence="1">
    <location>
        <begin position="214"/>
        <end position="232"/>
    </location>
</feature>
<dbReference type="Pfam" id="PF24664">
    <property type="entry name" value="Monjiviricetes_fusion"/>
    <property type="match status" value="1"/>
</dbReference>
<dbReference type="EMBL" id="CADCXV010000660">
    <property type="protein sequence ID" value="CAB0031913.1"/>
    <property type="molecule type" value="Genomic_DNA"/>
</dbReference>
<organism evidence="2 3">
    <name type="scientific">Trichogramma brassicae</name>
    <dbReference type="NCBI Taxonomy" id="86971"/>
    <lineage>
        <taxon>Eukaryota</taxon>
        <taxon>Metazoa</taxon>
        <taxon>Ecdysozoa</taxon>
        <taxon>Arthropoda</taxon>
        <taxon>Hexapoda</taxon>
        <taxon>Insecta</taxon>
        <taxon>Pterygota</taxon>
        <taxon>Neoptera</taxon>
        <taxon>Endopterygota</taxon>
        <taxon>Hymenoptera</taxon>
        <taxon>Apocrita</taxon>
        <taxon>Proctotrupomorpha</taxon>
        <taxon>Chalcidoidea</taxon>
        <taxon>Trichogrammatidae</taxon>
        <taxon>Trichogramma</taxon>
    </lineage>
</organism>
<accession>A0A6H5I8B8</accession>
<feature type="compositionally biased region" description="Basic and acidic residues" evidence="1">
    <location>
        <begin position="292"/>
        <end position="304"/>
    </location>
</feature>
<dbReference type="AlphaFoldDB" id="A0A6H5I8B8"/>
<evidence type="ECO:0000313" key="3">
    <source>
        <dbReference type="Proteomes" id="UP000479190"/>
    </source>
</evidence>
<name>A0A6H5I8B8_9HYME</name>
<gene>
    <name evidence="2" type="ORF">TBRA_LOCUS3867</name>
</gene>
<protein>
    <submittedName>
        <fullName evidence="2">Uncharacterized protein</fullName>
    </submittedName>
</protein>
<dbReference type="OrthoDB" id="7442607at2759"/>